<organism evidence="2 3">
    <name type="scientific">Bradyrhizobium japonicum</name>
    <dbReference type="NCBI Taxonomy" id="375"/>
    <lineage>
        <taxon>Bacteria</taxon>
        <taxon>Pseudomonadati</taxon>
        <taxon>Pseudomonadota</taxon>
        <taxon>Alphaproteobacteria</taxon>
        <taxon>Hyphomicrobiales</taxon>
        <taxon>Nitrobacteraceae</taxon>
        <taxon>Bradyrhizobium</taxon>
    </lineage>
</organism>
<name>A0A0A3XSE1_BRAJP</name>
<comment type="caution">
    <text evidence="2">The sequence shown here is derived from an EMBL/GenBank/DDBJ whole genome shotgun (WGS) entry which is preliminary data.</text>
</comment>
<feature type="region of interest" description="Disordered" evidence="1">
    <location>
        <begin position="1"/>
        <end position="36"/>
    </location>
</feature>
<feature type="compositionally biased region" description="Polar residues" evidence="1">
    <location>
        <begin position="18"/>
        <end position="29"/>
    </location>
</feature>
<accession>A0A0A3XSE1</accession>
<evidence type="ECO:0000256" key="1">
    <source>
        <dbReference type="SAM" id="MobiDB-lite"/>
    </source>
</evidence>
<dbReference type="AlphaFoldDB" id="A0A0A3XSE1"/>
<dbReference type="EMBL" id="JRPN01000018">
    <property type="protein sequence ID" value="KGT77315.1"/>
    <property type="molecule type" value="Genomic_DNA"/>
</dbReference>
<protein>
    <submittedName>
        <fullName evidence="2">Uncharacterized protein</fullName>
    </submittedName>
</protein>
<sequence length="88" mass="9715">MQLGKLDVSQADQEHSCKTAQKAPQTHQRVSAGKQNDAKLCSVSPASILKLAKQLPSLTFRHQKGSRTIRFDIGQVVSQQHEGQRPPK</sequence>
<evidence type="ECO:0000313" key="2">
    <source>
        <dbReference type="EMBL" id="KGT77315.1"/>
    </source>
</evidence>
<reference evidence="2 3" key="1">
    <citation type="submission" date="2014-09" db="EMBL/GenBank/DDBJ databases">
        <title>Draft genome of Bradyrhizobium japonicum Is-34.</title>
        <authorList>
            <person name="Tsurumaru H."/>
            <person name="Yamakawa T."/>
            <person name="Hashimoto S."/>
            <person name="Okizaki K."/>
            <person name="Kanesaki Y."/>
            <person name="Yoshikawa H."/>
            <person name="Yajima S."/>
        </authorList>
    </citation>
    <scope>NUCLEOTIDE SEQUENCE [LARGE SCALE GENOMIC DNA]</scope>
    <source>
        <strain evidence="2 3">Is-34</strain>
    </source>
</reference>
<proteinExistence type="predicted"/>
<gene>
    <name evidence="2" type="ORF">MA20_22210</name>
</gene>
<evidence type="ECO:0000313" key="3">
    <source>
        <dbReference type="Proteomes" id="UP000030377"/>
    </source>
</evidence>
<dbReference type="Proteomes" id="UP000030377">
    <property type="component" value="Unassembled WGS sequence"/>
</dbReference>